<dbReference type="EMBL" id="CAJJDN010000064">
    <property type="protein sequence ID" value="CAD8095130.1"/>
    <property type="molecule type" value="Genomic_DNA"/>
</dbReference>
<accession>A0A8S1NTT6</accession>
<comment type="caution">
    <text evidence="1">The sequence shown here is derived from an EMBL/GenBank/DDBJ whole genome shotgun (WGS) entry which is preliminary data.</text>
</comment>
<proteinExistence type="predicted"/>
<organism evidence="1 2">
    <name type="scientific">Paramecium sonneborni</name>
    <dbReference type="NCBI Taxonomy" id="65129"/>
    <lineage>
        <taxon>Eukaryota</taxon>
        <taxon>Sar</taxon>
        <taxon>Alveolata</taxon>
        <taxon>Ciliophora</taxon>
        <taxon>Intramacronucleata</taxon>
        <taxon>Oligohymenophorea</taxon>
        <taxon>Peniculida</taxon>
        <taxon>Parameciidae</taxon>
        <taxon>Paramecium</taxon>
    </lineage>
</organism>
<evidence type="ECO:0000313" key="1">
    <source>
        <dbReference type="EMBL" id="CAD8095130.1"/>
    </source>
</evidence>
<dbReference type="Proteomes" id="UP000692954">
    <property type="component" value="Unassembled WGS sequence"/>
</dbReference>
<name>A0A8S1NTT6_9CILI</name>
<keyword evidence="2" id="KW-1185">Reference proteome</keyword>
<dbReference type="PANTHER" id="PTHR33706:SF1">
    <property type="entry name" value="TPR REPEAT PROTEIN"/>
    <property type="match status" value="1"/>
</dbReference>
<evidence type="ECO:0000313" key="2">
    <source>
        <dbReference type="Proteomes" id="UP000692954"/>
    </source>
</evidence>
<reference evidence="1" key="1">
    <citation type="submission" date="2021-01" db="EMBL/GenBank/DDBJ databases">
        <authorList>
            <consortium name="Genoscope - CEA"/>
            <person name="William W."/>
        </authorList>
    </citation>
    <scope>NUCLEOTIDE SEQUENCE</scope>
</reference>
<protein>
    <submittedName>
        <fullName evidence="1">Uncharacterized protein</fullName>
    </submittedName>
</protein>
<gene>
    <name evidence="1" type="ORF">PSON_ATCC_30995.1.T0640018</name>
</gene>
<dbReference type="PANTHER" id="PTHR33706">
    <property type="entry name" value="MORN VARIANT REPEAT PROTEIN"/>
    <property type="match status" value="1"/>
</dbReference>
<dbReference type="AlphaFoldDB" id="A0A8S1NTT6"/>
<sequence length="490" mass="59235">MKSNRSKSKDQVQKNVKCRKFIICSYRNRIIILVRGIIQRGRSYIQRKQLTTNKFFVEQTKDKQIKYIVDRNVLREQQIIDVKVQPEIMRNLEQVKYLKWEGELGMNKKNGMLFGEELIYILEENIYEIYNIWDNIIMERNKENGSFNLNIQTIFKNIKKQGEDHMITSQTILEGDYVQGKKQGKWTIKFRLNEKNRFKIFYLSVEGYLEEEELMIFKEEKMANGEIQIIISRYKLIILSFTIIDNQMIDDGEYKNGKRKGKWIAKYRYQINEPFTQIQYGEGIYDDSEIKNGRMGRNFLKLSKFMQSDFGQRLFKRKQKREMVYFIRYQEKQNFIQIGGGTYDEKGFQNGQWSVLTDNFKMQTFFQKQFKLNNSERKLFIWQEIRRMGYTLQKESTIREAFMMKIVSKMVIELIWIFVLVLGKIKQFQRDNIKMVLKLINFKKRFQIMSDDYKTCIKLSKIKQFYKLQHLKSLSYKGSNQNLYQNFLNI</sequence>